<evidence type="ECO:0000313" key="6">
    <source>
        <dbReference type="EMBL" id="HIU27332.1"/>
    </source>
</evidence>
<evidence type="ECO:0000256" key="3">
    <source>
        <dbReference type="ARBA" id="ARBA00023125"/>
    </source>
</evidence>
<organism evidence="6 7">
    <name type="scientific">Candidatus Fimisoma avicola</name>
    <dbReference type="NCBI Taxonomy" id="2840826"/>
    <lineage>
        <taxon>Bacteria</taxon>
        <taxon>Bacillati</taxon>
        <taxon>Bacillota</taxon>
        <taxon>Clostridia</taxon>
        <taxon>Eubacteriales</taxon>
        <taxon>Candidatus Fimisoma</taxon>
    </lineage>
</organism>
<protein>
    <submittedName>
        <fullName evidence="6">ParB/RepB/Spo0J family partition protein</fullName>
    </submittedName>
</protein>
<reference evidence="6" key="2">
    <citation type="journal article" date="2021" name="PeerJ">
        <title>Extensive microbial diversity within the chicken gut microbiome revealed by metagenomics and culture.</title>
        <authorList>
            <person name="Gilroy R."/>
            <person name="Ravi A."/>
            <person name="Getino M."/>
            <person name="Pursley I."/>
            <person name="Horton D.L."/>
            <person name="Alikhan N.F."/>
            <person name="Baker D."/>
            <person name="Gharbi K."/>
            <person name="Hall N."/>
            <person name="Watson M."/>
            <person name="Adriaenssens E.M."/>
            <person name="Foster-Nyarko E."/>
            <person name="Jarju S."/>
            <person name="Secka A."/>
            <person name="Antonio M."/>
            <person name="Oren A."/>
            <person name="Chaudhuri R.R."/>
            <person name="La Ragione R."/>
            <person name="Hildebrand F."/>
            <person name="Pallen M.J."/>
        </authorList>
    </citation>
    <scope>NUCLEOTIDE SEQUENCE</scope>
    <source>
        <strain evidence="6">11300</strain>
    </source>
</reference>
<dbReference type="FunFam" id="3.90.1530.30:FF:000001">
    <property type="entry name" value="Chromosome partitioning protein ParB"/>
    <property type="match status" value="1"/>
</dbReference>
<dbReference type="PANTHER" id="PTHR33375:SF8">
    <property type="entry name" value="NUCLEOID OCCLUSION PROTEIN"/>
    <property type="match status" value="1"/>
</dbReference>
<dbReference type="GO" id="GO:0045881">
    <property type="term" value="P:positive regulation of sporulation resulting in formation of a cellular spore"/>
    <property type="evidence" value="ECO:0007669"/>
    <property type="project" value="TreeGrafter"/>
</dbReference>
<dbReference type="InterPro" id="IPR036086">
    <property type="entry name" value="ParB/Sulfiredoxin_sf"/>
</dbReference>
<evidence type="ECO:0000259" key="5">
    <source>
        <dbReference type="SMART" id="SM00470"/>
    </source>
</evidence>
<dbReference type="AlphaFoldDB" id="A0A9D1I3J8"/>
<dbReference type="NCBIfam" id="TIGR00180">
    <property type="entry name" value="parB_part"/>
    <property type="match status" value="1"/>
</dbReference>
<dbReference type="Gene3D" id="1.10.10.2830">
    <property type="match status" value="1"/>
</dbReference>
<evidence type="ECO:0000256" key="4">
    <source>
        <dbReference type="SAM" id="Coils"/>
    </source>
</evidence>
<dbReference type="SUPFAM" id="SSF110849">
    <property type="entry name" value="ParB/Sulfiredoxin"/>
    <property type="match status" value="1"/>
</dbReference>
<dbReference type="EMBL" id="DVMO01000045">
    <property type="protein sequence ID" value="HIU27332.1"/>
    <property type="molecule type" value="Genomic_DNA"/>
</dbReference>
<evidence type="ECO:0000256" key="2">
    <source>
        <dbReference type="ARBA" id="ARBA00006295"/>
    </source>
</evidence>
<comment type="similarity">
    <text evidence="2">Belongs to the ParB family.</text>
</comment>
<comment type="caution">
    <text evidence="6">The sequence shown here is derived from an EMBL/GenBank/DDBJ whole genome shotgun (WGS) entry which is preliminary data.</text>
</comment>
<dbReference type="GO" id="GO:0007059">
    <property type="term" value="P:chromosome segregation"/>
    <property type="evidence" value="ECO:0007669"/>
    <property type="project" value="TreeGrafter"/>
</dbReference>
<dbReference type="SMART" id="SM00470">
    <property type="entry name" value="ParB"/>
    <property type="match status" value="1"/>
</dbReference>
<dbReference type="InterPro" id="IPR003115">
    <property type="entry name" value="ParB_N"/>
</dbReference>
<dbReference type="FunFam" id="1.10.10.2830:FF:000001">
    <property type="entry name" value="Chromosome partitioning protein ParB"/>
    <property type="match status" value="1"/>
</dbReference>
<feature type="domain" description="ParB-like N-terminal" evidence="5">
    <location>
        <begin position="23"/>
        <end position="112"/>
    </location>
</feature>
<dbReference type="GO" id="GO:0005694">
    <property type="term" value="C:chromosome"/>
    <property type="evidence" value="ECO:0007669"/>
    <property type="project" value="TreeGrafter"/>
</dbReference>
<sequence>MDKKKKGFFRIKDQATAPSPNVVFVPMDRIYANPNQPRKIFCDEAIEELSGSIKEYGVLQPIILKAGGDKYTIIAGERRYRAATMAGLKEIPAIIKNMEDQEAALISLVENLQREDLNFIEEAKAYKSLMDDFGLTQTEIAEKVNKNQSTISNKIRILALPADIQEKIISSRLTERHARALLKLTDDQDRQKVTEKVINNGLNVKQTEKLIEEVLLKKEEAIRKKNKINYISYKIYLNTLRKAFGQIKEMEKNAKFTQEDKGDFLQVTILLPKTDRCFT</sequence>
<keyword evidence="4" id="KW-0175">Coiled coil</keyword>
<dbReference type="InterPro" id="IPR041468">
    <property type="entry name" value="HTH_ParB/Spo0J"/>
</dbReference>
<dbReference type="Pfam" id="PF02195">
    <property type="entry name" value="ParB_N"/>
    <property type="match status" value="1"/>
</dbReference>
<dbReference type="PANTHER" id="PTHR33375">
    <property type="entry name" value="CHROMOSOME-PARTITIONING PROTEIN PARB-RELATED"/>
    <property type="match status" value="1"/>
</dbReference>
<name>A0A9D1I3J8_9FIRM</name>
<comment type="subcellular location">
    <subcellularLocation>
        <location evidence="1">Cytoplasm</location>
        <location evidence="1">Nucleoid</location>
    </subcellularLocation>
</comment>
<dbReference type="GO" id="GO:0003677">
    <property type="term" value="F:DNA binding"/>
    <property type="evidence" value="ECO:0007669"/>
    <property type="project" value="UniProtKB-KW"/>
</dbReference>
<keyword evidence="3" id="KW-0238">DNA-binding</keyword>
<evidence type="ECO:0000313" key="7">
    <source>
        <dbReference type="Proteomes" id="UP000824091"/>
    </source>
</evidence>
<dbReference type="Pfam" id="PF17762">
    <property type="entry name" value="HTH_ParB"/>
    <property type="match status" value="1"/>
</dbReference>
<dbReference type="SUPFAM" id="SSF109709">
    <property type="entry name" value="KorB DNA-binding domain-like"/>
    <property type="match status" value="1"/>
</dbReference>
<dbReference type="InterPro" id="IPR004437">
    <property type="entry name" value="ParB/RepB/Spo0J"/>
</dbReference>
<evidence type="ECO:0000256" key="1">
    <source>
        <dbReference type="ARBA" id="ARBA00004453"/>
    </source>
</evidence>
<reference evidence="6" key="1">
    <citation type="submission" date="2020-10" db="EMBL/GenBank/DDBJ databases">
        <authorList>
            <person name="Gilroy R."/>
        </authorList>
    </citation>
    <scope>NUCLEOTIDE SEQUENCE</scope>
    <source>
        <strain evidence="6">11300</strain>
    </source>
</reference>
<dbReference type="CDD" id="cd16393">
    <property type="entry name" value="SPO0J_N"/>
    <property type="match status" value="1"/>
</dbReference>
<accession>A0A9D1I3J8</accession>
<gene>
    <name evidence="6" type="ORF">IAD16_02980</name>
</gene>
<proteinExistence type="inferred from homology"/>
<dbReference type="GO" id="GO:0009295">
    <property type="term" value="C:nucleoid"/>
    <property type="evidence" value="ECO:0007669"/>
    <property type="project" value="UniProtKB-SubCell"/>
</dbReference>
<feature type="coiled-coil region" evidence="4">
    <location>
        <begin position="204"/>
        <end position="260"/>
    </location>
</feature>
<dbReference type="Proteomes" id="UP000824091">
    <property type="component" value="Unassembled WGS sequence"/>
</dbReference>
<dbReference type="Gene3D" id="3.90.1530.30">
    <property type="match status" value="1"/>
</dbReference>
<dbReference type="InterPro" id="IPR050336">
    <property type="entry name" value="Chromosome_partition/occlusion"/>
</dbReference>